<dbReference type="PANTHER" id="PTHR33376:SF4">
    <property type="entry name" value="SIALIC ACID-BINDING PERIPLASMIC PROTEIN SIAP"/>
    <property type="match status" value="1"/>
</dbReference>
<comment type="caution">
    <text evidence="2">The sequence shown here is derived from an EMBL/GenBank/DDBJ whole genome shotgun (WGS) entry which is preliminary data.</text>
</comment>
<dbReference type="Pfam" id="PF03480">
    <property type="entry name" value="DctP"/>
    <property type="match status" value="1"/>
</dbReference>
<dbReference type="EMBL" id="LNQE01000900">
    <property type="protein sequence ID" value="KUG23536.1"/>
    <property type="molecule type" value="Genomic_DNA"/>
</dbReference>
<dbReference type="GO" id="GO:0055085">
    <property type="term" value="P:transmembrane transport"/>
    <property type="evidence" value="ECO:0007669"/>
    <property type="project" value="InterPro"/>
</dbReference>
<dbReference type="InterPro" id="IPR038404">
    <property type="entry name" value="TRAP_DctP_sf"/>
</dbReference>
<dbReference type="Gene3D" id="3.40.190.170">
    <property type="entry name" value="Bacterial extracellular solute-binding protein, family 7"/>
    <property type="match status" value="1"/>
</dbReference>
<dbReference type="NCBIfam" id="NF037995">
    <property type="entry name" value="TRAP_S1"/>
    <property type="match status" value="1"/>
</dbReference>
<name>A0A0W8FRL2_9ZZZZ</name>
<keyword evidence="1" id="KW-0732">Signal</keyword>
<dbReference type="AlphaFoldDB" id="A0A0W8FRL2"/>
<proteinExistence type="predicted"/>
<reference evidence="2" key="1">
    <citation type="journal article" date="2015" name="Proc. Natl. Acad. Sci. U.S.A.">
        <title>Networks of energetic and metabolic interactions define dynamics in microbial communities.</title>
        <authorList>
            <person name="Embree M."/>
            <person name="Liu J.K."/>
            <person name="Al-Bassam M.M."/>
            <person name="Zengler K."/>
        </authorList>
    </citation>
    <scope>NUCLEOTIDE SEQUENCE</scope>
</reference>
<gene>
    <name evidence="2" type="ORF">ASZ90_006682</name>
</gene>
<sequence length="366" mass="41671">MKCKKIVWLLCVGLAVLLIGWSADAATMLEKSKYANIPGAQHLKRMKPNGDFEYIVKMGTLAPDGVGWAALIKEMVNPGILKATNGLIKLDWYYGGTMGDDQDILAKMRNNQLQGGGFSGWGMVLACPEMALMELPFMFENYDEVEYIYSKLRPRINQWFEKRGYHLILLAEQDFDQIYSTKIPIKTLDDFKNSRVLTWYGPMEERILKALTASPLPIRVPEVAASIRTGVCDAFISPAIWAVGTQMYTVMKYLNPVRIRYSPAGGVISLSTWKLMPKEVQTAIDDYAMSIEKEFRQKVRDSNEKCLKAMYKYGMKEVKMTPAEIEVLKSKIKPVWDEFAEKGYYTKAELNEVKALLAEYRAKNKK</sequence>
<dbReference type="CDD" id="cd13670">
    <property type="entry name" value="PBP2_TRAP_Tp0957_like"/>
    <property type="match status" value="1"/>
</dbReference>
<accession>A0A0W8FRL2</accession>
<evidence type="ECO:0000256" key="1">
    <source>
        <dbReference type="ARBA" id="ARBA00022729"/>
    </source>
</evidence>
<dbReference type="PANTHER" id="PTHR33376">
    <property type="match status" value="1"/>
</dbReference>
<protein>
    <submittedName>
        <fullName evidence="2">Trap-type c4-dicarboxylate transport system, periplasmic component</fullName>
    </submittedName>
</protein>
<organism evidence="2">
    <name type="scientific">hydrocarbon metagenome</name>
    <dbReference type="NCBI Taxonomy" id="938273"/>
    <lineage>
        <taxon>unclassified sequences</taxon>
        <taxon>metagenomes</taxon>
        <taxon>ecological metagenomes</taxon>
    </lineage>
</organism>
<evidence type="ECO:0000313" key="2">
    <source>
        <dbReference type="EMBL" id="KUG23536.1"/>
    </source>
</evidence>
<dbReference type="InterPro" id="IPR018389">
    <property type="entry name" value="DctP_fam"/>
</dbReference>